<reference evidence="3" key="1">
    <citation type="submission" date="2017-07" db="EMBL/GenBank/DDBJ databases">
        <title>Taro Niue Genome Assembly and Annotation.</title>
        <authorList>
            <person name="Atibalentja N."/>
            <person name="Keating K."/>
            <person name="Fields C.J."/>
        </authorList>
    </citation>
    <scope>NUCLEOTIDE SEQUENCE</scope>
    <source>
        <strain evidence="3">Niue_2</strain>
        <tissue evidence="3">Leaf</tissue>
    </source>
</reference>
<keyword evidence="1" id="KW-0175">Coiled coil</keyword>
<evidence type="ECO:0000256" key="2">
    <source>
        <dbReference type="SAM" id="MobiDB-lite"/>
    </source>
</evidence>
<feature type="region of interest" description="Disordered" evidence="2">
    <location>
        <begin position="111"/>
        <end position="230"/>
    </location>
</feature>
<feature type="region of interest" description="Disordered" evidence="2">
    <location>
        <begin position="387"/>
        <end position="408"/>
    </location>
</feature>
<feature type="compositionally biased region" description="Basic and acidic residues" evidence="2">
    <location>
        <begin position="288"/>
        <end position="304"/>
    </location>
</feature>
<keyword evidence="4" id="KW-1185">Reference proteome</keyword>
<name>A0A843W0F5_COLES</name>
<feature type="region of interest" description="Disordered" evidence="2">
    <location>
        <begin position="460"/>
        <end position="480"/>
    </location>
</feature>
<comment type="caution">
    <text evidence="3">The sequence shown here is derived from an EMBL/GenBank/DDBJ whole genome shotgun (WGS) entry which is preliminary data.</text>
</comment>
<protein>
    <submittedName>
        <fullName evidence="3">Uncharacterized protein</fullName>
    </submittedName>
</protein>
<sequence>MDAHNGRSYALRCPLGCQDEARASDKLLRAGIRNGEGYVTEYMLVKYGLSKPWTAAELEAGRDQEANEDFAEQIPVLAHMVYEDDDVAAVVRVPSAVRVGSAVTTALVAPSPVGGRPAKAQAPEKRPGKIRLKRKATKEVVPAGARASPAEGDGASRSSASAKKRPVLFKESAEEAEELRAGKRKKTVQATPPRDEEGTEEEEEAQLLLRRRSRAVKSADEGVPQVGCPEVTQKMATELGLIFVSEGSGSPVGGEARGSTCSRDRESSGASIVGGAEHGATSNTAEASPRRRGEIAASPVRREEDADAMAISAPVGVVASSAIAPAPSAAPSEGQEVVPAAGATEKVAATTGTSEGVAATLGGILPPVPPTEVVAIVNATSKVVEDTGADAAGAGDGVRAEESEDDRRPLSEALLKKLPAEPSVAALEATLRRMENAPRDLPASPTASHLDQLARCLDLPSETTPERPVEGYHPEGLDDEGMSDIDLEALADGMSKSLVILKALAARGQKQKYLNEAQAAFCKDLSARHKACETVLEEEVKNLKAALQASELEATLARAEKEALTKVVVDAGVRAVADYKAGPEYQEDLEQYGARCYRVGLNAGKDLGERLSWVDRAREAFEAAVWECRHRTQDARLDGVRFAQFQFGRMPPSGEDAGPSQQAP</sequence>
<organism evidence="3 4">
    <name type="scientific">Colocasia esculenta</name>
    <name type="common">Wild taro</name>
    <name type="synonym">Arum esculentum</name>
    <dbReference type="NCBI Taxonomy" id="4460"/>
    <lineage>
        <taxon>Eukaryota</taxon>
        <taxon>Viridiplantae</taxon>
        <taxon>Streptophyta</taxon>
        <taxon>Embryophyta</taxon>
        <taxon>Tracheophyta</taxon>
        <taxon>Spermatophyta</taxon>
        <taxon>Magnoliopsida</taxon>
        <taxon>Liliopsida</taxon>
        <taxon>Araceae</taxon>
        <taxon>Aroideae</taxon>
        <taxon>Colocasieae</taxon>
        <taxon>Colocasia</taxon>
    </lineage>
</organism>
<gene>
    <name evidence="3" type="ORF">Taro_030521</name>
</gene>
<proteinExistence type="predicted"/>
<dbReference type="Proteomes" id="UP000652761">
    <property type="component" value="Unassembled WGS sequence"/>
</dbReference>
<accession>A0A843W0F5</accession>
<evidence type="ECO:0000313" key="4">
    <source>
        <dbReference type="Proteomes" id="UP000652761"/>
    </source>
</evidence>
<dbReference type="AlphaFoldDB" id="A0A843W0F5"/>
<feature type="coiled-coil region" evidence="1">
    <location>
        <begin position="533"/>
        <end position="562"/>
    </location>
</feature>
<dbReference type="EMBL" id="NMUH01002103">
    <property type="protein sequence ID" value="MQL97813.1"/>
    <property type="molecule type" value="Genomic_DNA"/>
</dbReference>
<evidence type="ECO:0000313" key="3">
    <source>
        <dbReference type="EMBL" id="MQL97813.1"/>
    </source>
</evidence>
<feature type="compositionally biased region" description="Basic and acidic residues" evidence="2">
    <location>
        <begin position="464"/>
        <end position="476"/>
    </location>
</feature>
<feature type="region of interest" description="Disordered" evidence="2">
    <location>
        <begin position="245"/>
        <end position="306"/>
    </location>
</feature>
<feature type="compositionally biased region" description="Basic and acidic residues" evidence="2">
    <location>
        <begin position="398"/>
        <end position="408"/>
    </location>
</feature>
<evidence type="ECO:0000256" key="1">
    <source>
        <dbReference type="SAM" id="Coils"/>
    </source>
</evidence>